<dbReference type="GO" id="GO:0009244">
    <property type="term" value="P:lipopolysaccharide core region biosynthetic process"/>
    <property type="evidence" value="ECO:0007669"/>
    <property type="project" value="TreeGrafter"/>
</dbReference>
<keyword evidence="2 3" id="KW-0808">Transferase</keyword>
<dbReference type="Proteomes" id="UP000198953">
    <property type="component" value="Unassembled WGS sequence"/>
</dbReference>
<evidence type="ECO:0000256" key="1">
    <source>
        <dbReference type="ARBA" id="ARBA00022676"/>
    </source>
</evidence>
<dbReference type="InterPro" id="IPR002201">
    <property type="entry name" value="Glyco_trans_9"/>
</dbReference>
<reference evidence="3 4" key="1">
    <citation type="submission" date="2016-10" db="EMBL/GenBank/DDBJ databases">
        <authorList>
            <person name="de Groot N.N."/>
        </authorList>
    </citation>
    <scope>NUCLEOTIDE SEQUENCE [LARGE SCALE GENOMIC DNA]</scope>
    <source>
        <strain evidence="3 4">DSM 43357</strain>
    </source>
</reference>
<dbReference type="Gene3D" id="3.40.50.2000">
    <property type="entry name" value="Glycogen Phosphorylase B"/>
    <property type="match status" value="2"/>
</dbReference>
<evidence type="ECO:0000313" key="3">
    <source>
        <dbReference type="EMBL" id="SEN59998.1"/>
    </source>
</evidence>
<keyword evidence="4" id="KW-1185">Reference proteome</keyword>
<dbReference type="Pfam" id="PF01075">
    <property type="entry name" value="Glyco_transf_9"/>
    <property type="match status" value="1"/>
</dbReference>
<dbReference type="CDD" id="cd03789">
    <property type="entry name" value="GT9_LPS_heptosyltransferase"/>
    <property type="match status" value="1"/>
</dbReference>
<organism evidence="3 4">
    <name type="scientific">Nonomuraea pusilla</name>
    <dbReference type="NCBI Taxonomy" id="46177"/>
    <lineage>
        <taxon>Bacteria</taxon>
        <taxon>Bacillati</taxon>
        <taxon>Actinomycetota</taxon>
        <taxon>Actinomycetes</taxon>
        <taxon>Streptosporangiales</taxon>
        <taxon>Streptosporangiaceae</taxon>
        <taxon>Nonomuraea</taxon>
    </lineage>
</organism>
<accession>A0A1H8HWB3</accession>
<dbReference type="RefSeq" id="WP_236715128.1">
    <property type="nucleotide sequence ID" value="NZ_BBZG01000006.1"/>
</dbReference>
<sequence>MPELGLELGLELGSVIGPETGEGDCMEGAGQGVIEDVRRIAVLRANAIGDFIVTLPALEAIKAAYPEATLTLLGTPWHADFLTGRPGPVDEVVALPPISGVSAAERGHAAPDTLIEELRGRRFDLAVQLHGGGRNSNPFVRRLGARVTAGLRTPDAEPLDRWVPYLYYHHEVLRFLEVAALVGGAAGSLEPRVEVTGDDRAELADAFGEPPPGLVAVHPGAKDPRRRWPARRFAEVADRLDRPVVVTGSLEDKDLVTEVVDAMRRPAIPLAGALGLGALGALYERCDLLVANDTGPRHLAAAVGTPTVAVYWCGNLINAGPLVRTLHRPLISWTTACPDCGASGVDFTVPRCAHDGSWVTDVPVTAVLEQAEDLLTRGGVQT</sequence>
<dbReference type="STRING" id="46177.SAMN05660976_07905"/>
<dbReference type="GO" id="GO:0008713">
    <property type="term" value="F:ADP-heptose-lipopolysaccharide heptosyltransferase activity"/>
    <property type="evidence" value="ECO:0007669"/>
    <property type="project" value="TreeGrafter"/>
</dbReference>
<evidence type="ECO:0000256" key="2">
    <source>
        <dbReference type="ARBA" id="ARBA00022679"/>
    </source>
</evidence>
<evidence type="ECO:0000313" key="4">
    <source>
        <dbReference type="Proteomes" id="UP000198953"/>
    </source>
</evidence>
<proteinExistence type="predicted"/>
<dbReference type="EMBL" id="FOBF01000030">
    <property type="protein sequence ID" value="SEN59998.1"/>
    <property type="molecule type" value="Genomic_DNA"/>
</dbReference>
<dbReference type="SUPFAM" id="SSF53756">
    <property type="entry name" value="UDP-Glycosyltransferase/glycogen phosphorylase"/>
    <property type="match status" value="1"/>
</dbReference>
<dbReference type="GO" id="GO:0005829">
    <property type="term" value="C:cytosol"/>
    <property type="evidence" value="ECO:0007669"/>
    <property type="project" value="TreeGrafter"/>
</dbReference>
<dbReference type="AlphaFoldDB" id="A0A1H8HWB3"/>
<dbReference type="PANTHER" id="PTHR30160">
    <property type="entry name" value="TETRAACYLDISACCHARIDE 4'-KINASE-RELATED"/>
    <property type="match status" value="1"/>
</dbReference>
<gene>
    <name evidence="3" type="ORF">SAMN05660976_07905</name>
</gene>
<name>A0A1H8HWB3_9ACTN</name>
<keyword evidence="1" id="KW-0328">Glycosyltransferase</keyword>
<dbReference type="InterPro" id="IPR051199">
    <property type="entry name" value="LPS_LOS_Heptosyltrfase"/>
</dbReference>
<protein>
    <submittedName>
        <fullName evidence="3">ADP-heptose:LPS heptosyltransferase</fullName>
    </submittedName>
</protein>